<gene>
    <name evidence="1" type="ORF">MKS91_03550</name>
</gene>
<name>A0ABT1L7U3_9GAMM</name>
<protein>
    <submittedName>
        <fullName evidence="1">DotD/TraH family lipoprotein</fullName>
    </submittedName>
</protein>
<dbReference type="Pfam" id="PF16816">
    <property type="entry name" value="DotD"/>
    <property type="match status" value="1"/>
</dbReference>
<evidence type="ECO:0000313" key="2">
    <source>
        <dbReference type="Proteomes" id="UP001320768"/>
    </source>
</evidence>
<dbReference type="Gene3D" id="3.55.50.60">
    <property type="entry name" value="DotD protein"/>
    <property type="match status" value="1"/>
</dbReference>
<dbReference type="InterPro" id="IPR038140">
    <property type="entry name" value="DotD_sf"/>
</dbReference>
<evidence type="ECO:0000313" key="1">
    <source>
        <dbReference type="EMBL" id="MCP8352363.1"/>
    </source>
</evidence>
<keyword evidence="1" id="KW-0449">Lipoprotein</keyword>
<dbReference type="Proteomes" id="UP001320768">
    <property type="component" value="Unassembled WGS sequence"/>
</dbReference>
<dbReference type="EMBL" id="JAKUDN010000002">
    <property type="protein sequence ID" value="MCP8352363.1"/>
    <property type="molecule type" value="Genomic_DNA"/>
</dbReference>
<sequence length="170" mass="18113">MKKSIICLGVSTLLFGCGGGSVDEYAMTDDGHKISISPNVTKSSNDTEIAIAEAARAATTSLQKLAQLRYASQPASDDSFRQEFSVELSGLASVEYTGPCEPLIEQIGKTANVKISKIGNPTATPIIISVQAKSAPLSEIIQNIAYQIQGHARISFNTESKAIEIMYLNT</sequence>
<organism evidence="1 2">
    <name type="scientific">Candidatus Synchoanobacter obligatus</name>
    <dbReference type="NCBI Taxonomy" id="2919597"/>
    <lineage>
        <taxon>Bacteria</taxon>
        <taxon>Pseudomonadati</taxon>
        <taxon>Pseudomonadota</taxon>
        <taxon>Gammaproteobacteria</taxon>
        <taxon>Candidatus Comchoanobacterales</taxon>
        <taxon>Candidatus Comchoanobacteraceae</taxon>
        <taxon>Candidatus Synchoanobacter</taxon>
    </lineage>
</organism>
<dbReference type="PROSITE" id="PS51257">
    <property type="entry name" value="PROKAR_LIPOPROTEIN"/>
    <property type="match status" value="1"/>
</dbReference>
<comment type="caution">
    <text evidence="1">The sequence shown here is derived from an EMBL/GenBank/DDBJ whole genome shotgun (WGS) entry which is preliminary data.</text>
</comment>
<dbReference type="RefSeq" id="WP_258569468.1">
    <property type="nucleotide sequence ID" value="NZ_JAKUDN010000002.1"/>
</dbReference>
<dbReference type="InterPro" id="IPR031817">
    <property type="entry name" value="DotD"/>
</dbReference>
<accession>A0ABT1L7U3</accession>
<proteinExistence type="predicted"/>
<reference evidence="1 2" key="1">
    <citation type="journal article" date="2022" name="Nat. Microbiol.">
        <title>The microbiome of a bacterivorous marine choanoflagellate contains a resource-demanding obligate bacterial associate.</title>
        <authorList>
            <person name="Needham D.M."/>
            <person name="Poirier C."/>
            <person name="Bachy C."/>
            <person name="George E.E."/>
            <person name="Wilken S."/>
            <person name="Yung C.C.M."/>
            <person name="Limardo A.J."/>
            <person name="Morando M."/>
            <person name="Sudek L."/>
            <person name="Malmstrom R.R."/>
            <person name="Keeling P.J."/>
            <person name="Santoro A.E."/>
            <person name="Worden A.Z."/>
        </authorList>
    </citation>
    <scope>NUCLEOTIDE SEQUENCE [LARGE SCALE GENOMIC DNA]</scope>
    <source>
        <strain evidence="1 2">Comchoano-2</strain>
    </source>
</reference>
<keyword evidence="2" id="KW-1185">Reference proteome</keyword>